<dbReference type="EMBL" id="CM042044">
    <property type="protein sequence ID" value="KAI3687034.1"/>
    <property type="molecule type" value="Genomic_DNA"/>
</dbReference>
<accession>A0ACB8YNX1</accession>
<name>A0ACB8YNX1_9ASTR</name>
<dbReference type="Proteomes" id="UP001056120">
    <property type="component" value="Linkage Group LG27"/>
</dbReference>
<gene>
    <name evidence="1" type="ORF">L1987_80724</name>
</gene>
<comment type="caution">
    <text evidence="1">The sequence shown here is derived from an EMBL/GenBank/DDBJ whole genome shotgun (WGS) entry which is preliminary data.</text>
</comment>
<reference evidence="1 2" key="2">
    <citation type="journal article" date="2022" name="Mol. Ecol. Resour.">
        <title>The genomes of chicory, endive, great burdock and yacon provide insights into Asteraceae paleo-polyploidization history and plant inulin production.</title>
        <authorList>
            <person name="Fan W."/>
            <person name="Wang S."/>
            <person name="Wang H."/>
            <person name="Wang A."/>
            <person name="Jiang F."/>
            <person name="Liu H."/>
            <person name="Zhao H."/>
            <person name="Xu D."/>
            <person name="Zhang Y."/>
        </authorList>
    </citation>
    <scope>NUCLEOTIDE SEQUENCE [LARGE SCALE GENOMIC DNA]</scope>
    <source>
        <strain evidence="2">cv. Yunnan</strain>
        <tissue evidence="1">Leaves</tissue>
    </source>
</reference>
<reference evidence="2" key="1">
    <citation type="journal article" date="2022" name="Mol. Ecol. Resour.">
        <title>The genomes of chicory, endive, great burdock and yacon provide insights into Asteraceae palaeo-polyploidization history and plant inulin production.</title>
        <authorList>
            <person name="Fan W."/>
            <person name="Wang S."/>
            <person name="Wang H."/>
            <person name="Wang A."/>
            <person name="Jiang F."/>
            <person name="Liu H."/>
            <person name="Zhao H."/>
            <person name="Xu D."/>
            <person name="Zhang Y."/>
        </authorList>
    </citation>
    <scope>NUCLEOTIDE SEQUENCE [LARGE SCALE GENOMIC DNA]</scope>
    <source>
        <strain evidence="2">cv. Yunnan</strain>
    </source>
</reference>
<organism evidence="1 2">
    <name type="scientific">Smallanthus sonchifolius</name>
    <dbReference type="NCBI Taxonomy" id="185202"/>
    <lineage>
        <taxon>Eukaryota</taxon>
        <taxon>Viridiplantae</taxon>
        <taxon>Streptophyta</taxon>
        <taxon>Embryophyta</taxon>
        <taxon>Tracheophyta</taxon>
        <taxon>Spermatophyta</taxon>
        <taxon>Magnoliopsida</taxon>
        <taxon>eudicotyledons</taxon>
        <taxon>Gunneridae</taxon>
        <taxon>Pentapetalae</taxon>
        <taxon>asterids</taxon>
        <taxon>campanulids</taxon>
        <taxon>Asterales</taxon>
        <taxon>Asteraceae</taxon>
        <taxon>Asteroideae</taxon>
        <taxon>Heliantheae alliance</taxon>
        <taxon>Millerieae</taxon>
        <taxon>Smallanthus</taxon>
    </lineage>
</organism>
<sequence>MQVDGFRRLATAIAPADGRGNGRPYPPSTQTDGGNEVVLRSRGSGGQIRGSRFSYCIPISIFAHVGYVGCRM</sequence>
<evidence type="ECO:0000313" key="1">
    <source>
        <dbReference type="EMBL" id="KAI3687034.1"/>
    </source>
</evidence>
<evidence type="ECO:0000313" key="2">
    <source>
        <dbReference type="Proteomes" id="UP001056120"/>
    </source>
</evidence>
<proteinExistence type="predicted"/>
<keyword evidence="2" id="KW-1185">Reference proteome</keyword>
<protein>
    <submittedName>
        <fullName evidence="1">Uncharacterized protein</fullName>
    </submittedName>
</protein>